<protein>
    <recommendedName>
        <fullName evidence="3">Methyltransferase-like protein 9</fullName>
    </recommendedName>
</protein>
<sequence length="313" mass="35461">MGGVTVEKFETCLPRYNSMLRPRGTLARALYNKYLSDEHLDTIDRNEWYRVNLKCIVPSVARIYHQLRPDEETDHFLETSRRLSNSVLTQIYHSLVKFILGFFMTQTSINGLLGRGSMFVFSTKQFSQLTGREEGNGGDLVDLGAGDGAMTRTMGKFFSSVTVTELSKPMRKLLRSAGFAVADVDNWFERKYDVVSCLNVLDRCERPKTLLGQIRAAMKPEGTAIVAVVLPFKPYVESGTKDHKPVEQLPISGQGFEEQVQSLIEDVFLPSGFIVKKWSRLPYLCQGDLNQAFYWLHDAVFVLSLPRPTLEDL</sequence>
<keyword evidence="2" id="KW-1185">Reference proteome</keyword>
<dbReference type="AlphaFoldDB" id="A0A8I6RDR9"/>
<dbReference type="Proteomes" id="UP000494040">
    <property type="component" value="Unassembled WGS sequence"/>
</dbReference>
<dbReference type="InterPro" id="IPR007884">
    <property type="entry name" value="METL9"/>
</dbReference>
<dbReference type="PANTHER" id="PTHR12890">
    <property type="entry name" value="DREV PROTEIN"/>
    <property type="match status" value="1"/>
</dbReference>
<dbReference type="CDD" id="cd02440">
    <property type="entry name" value="AdoMet_MTases"/>
    <property type="match status" value="1"/>
</dbReference>
<dbReference type="RefSeq" id="XP_014243388.1">
    <property type="nucleotide sequence ID" value="XM_014387902.2"/>
</dbReference>
<organism evidence="1 2">
    <name type="scientific">Cimex lectularius</name>
    <name type="common">Bed bug</name>
    <name type="synonym">Acanthia lectularia</name>
    <dbReference type="NCBI Taxonomy" id="79782"/>
    <lineage>
        <taxon>Eukaryota</taxon>
        <taxon>Metazoa</taxon>
        <taxon>Ecdysozoa</taxon>
        <taxon>Arthropoda</taxon>
        <taxon>Hexapoda</taxon>
        <taxon>Insecta</taxon>
        <taxon>Pterygota</taxon>
        <taxon>Neoptera</taxon>
        <taxon>Paraneoptera</taxon>
        <taxon>Hemiptera</taxon>
        <taxon>Heteroptera</taxon>
        <taxon>Panheteroptera</taxon>
        <taxon>Cimicomorpha</taxon>
        <taxon>Cimicidae</taxon>
        <taxon>Cimex</taxon>
    </lineage>
</organism>
<evidence type="ECO:0008006" key="3">
    <source>
        <dbReference type="Google" id="ProtNLM"/>
    </source>
</evidence>
<proteinExistence type="predicted"/>
<dbReference type="GO" id="GO:0106370">
    <property type="term" value="F:protein-L-histidine N-pros-methyltransferase activity"/>
    <property type="evidence" value="ECO:0007669"/>
    <property type="project" value="InterPro"/>
</dbReference>
<dbReference type="SUPFAM" id="SSF53335">
    <property type="entry name" value="S-adenosyl-L-methionine-dependent methyltransferases"/>
    <property type="match status" value="1"/>
</dbReference>
<reference evidence="1" key="1">
    <citation type="submission" date="2022-01" db="UniProtKB">
        <authorList>
            <consortium name="EnsemblMetazoa"/>
        </authorList>
    </citation>
    <scope>IDENTIFICATION</scope>
</reference>
<name>A0A8I6RDR9_CIMLE</name>
<dbReference type="Gene3D" id="3.40.50.150">
    <property type="entry name" value="Vaccinia Virus protein VP39"/>
    <property type="match status" value="1"/>
</dbReference>
<dbReference type="KEGG" id="clec:106663229"/>
<dbReference type="EnsemblMetazoa" id="XM_014387902.2">
    <property type="protein sequence ID" value="XP_014243388.1"/>
    <property type="gene ID" value="LOC106663229"/>
</dbReference>
<dbReference type="GeneID" id="106663229"/>
<dbReference type="OMA" id="PYMHYVE"/>
<evidence type="ECO:0000313" key="2">
    <source>
        <dbReference type="Proteomes" id="UP000494040"/>
    </source>
</evidence>
<accession>A0A8I6RDR9</accession>
<dbReference type="PANTHER" id="PTHR12890:SF0">
    <property type="entry name" value="PROTEIN-L-HISTIDINE N-PROS-METHYLTRANSFERASE"/>
    <property type="match status" value="1"/>
</dbReference>
<dbReference type="Pfam" id="PF05219">
    <property type="entry name" value="DREV"/>
    <property type="match status" value="1"/>
</dbReference>
<dbReference type="InterPro" id="IPR029063">
    <property type="entry name" value="SAM-dependent_MTases_sf"/>
</dbReference>
<evidence type="ECO:0000313" key="1">
    <source>
        <dbReference type="EnsemblMetazoa" id="XP_014243388.1"/>
    </source>
</evidence>
<dbReference type="OrthoDB" id="199041at2759"/>